<accession>A0A1L9VXS0</accession>
<sequence>MTNLSAPGTVPQSWLSLYFLTTLLAYFMLQLCINILLVNQTLSIFYRKYPFML</sequence>
<reference evidence="3" key="1">
    <citation type="journal article" date="2017" name="Genome Biol.">
        <title>Comparative genomics reveals high biological diversity and specific adaptations in the industrially and medically important fungal genus Aspergillus.</title>
        <authorList>
            <person name="de Vries R.P."/>
            <person name="Riley R."/>
            <person name="Wiebenga A."/>
            <person name="Aguilar-Osorio G."/>
            <person name="Amillis S."/>
            <person name="Uchima C.A."/>
            <person name="Anderluh G."/>
            <person name="Asadollahi M."/>
            <person name="Askin M."/>
            <person name="Barry K."/>
            <person name="Battaglia E."/>
            <person name="Bayram O."/>
            <person name="Benocci T."/>
            <person name="Braus-Stromeyer S.A."/>
            <person name="Caldana C."/>
            <person name="Canovas D."/>
            <person name="Cerqueira G.C."/>
            <person name="Chen F."/>
            <person name="Chen W."/>
            <person name="Choi C."/>
            <person name="Clum A."/>
            <person name="Dos Santos R.A."/>
            <person name="Damasio A.R."/>
            <person name="Diallinas G."/>
            <person name="Emri T."/>
            <person name="Fekete E."/>
            <person name="Flipphi M."/>
            <person name="Freyberg S."/>
            <person name="Gallo A."/>
            <person name="Gournas C."/>
            <person name="Habgood R."/>
            <person name="Hainaut M."/>
            <person name="Harispe M.L."/>
            <person name="Henrissat B."/>
            <person name="Hilden K.S."/>
            <person name="Hope R."/>
            <person name="Hossain A."/>
            <person name="Karabika E."/>
            <person name="Karaffa L."/>
            <person name="Karanyi Z."/>
            <person name="Krasevec N."/>
            <person name="Kuo A."/>
            <person name="Kusch H."/>
            <person name="LaButti K."/>
            <person name="Lagendijk E.L."/>
            <person name="Lapidus A."/>
            <person name="Levasseur A."/>
            <person name="Lindquist E."/>
            <person name="Lipzen A."/>
            <person name="Logrieco A.F."/>
            <person name="MacCabe A."/>
            <person name="Maekelae M.R."/>
            <person name="Malavazi I."/>
            <person name="Melin P."/>
            <person name="Meyer V."/>
            <person name="Mielnichuk N."/>
            <person name="Miskei M."/>
            <person name="Molnar A.P."/>
            <person name="Mule G."/>
            <person name="Ngan C.Y."/>
            <person name="Orejas M."/>
            <person name="Orosz E."/>
            <person name="Ouedraogo J.P."/>
            <person name="Overkamp K.M."/>
            <person name="Park H.-S."/>
            <person name="Perrone G."/>
            <person name="Piumi F."/>
            <person name="Punt P.J."/>
            <person name="Ram A.F."/>
            <person name="Ramon A."/>
            <person name="Rauscher S."/>
            <person name="Record E."/>
            <person name="Riano-Pachon D.M."/>
            <person name="Robert V."/>
            <person name="Roehrig J."/>
            <person name="Ruller R."/>
            <person name="Salamov A."/>
            <person name="Salih N.S."/>
            <person name="Samson R.A."/>
            <person name="Sandor E."/>
            <person name="Sanguinetti M."/>
            <person name="Schuetze T."/>
            <person name="Sepcic K."/>
            <person name="Shelest E."/>
            <person name="Sherlock G."/>
            <person name="Sophianopoulou V."/>
            <person name="Squina F.M."/>
            <person name="Sun H."/>
            <person name="Susca A."/>
            <person name="Todd R.B."/>
            <person name="Tsang A."/>
            <person name="Unkles S.E."/>
            <person name="van de Wiele N."/>
            <person name="van Rossen-Uffink D."/>
            <person name="Oliveira J.V."/>
            <person name="Vesth T.C."/>
            <person name="Visser J."/>
            <person name="Yu J.-H."/>
            <person name="Zhou M."/>
            <person name="Andersen M.R."/>
            <person name="Archer D.B."/>
            <person name="Baker S.E."/>
            <person name="Benoit I."/>
            <person name="Brakhage A.A."/>
            <person name="Braus G.H."/>
            <person name="Fischer R."/>
            <person name="Frisvad J.C."/>
            <person name="Goldman G.H."/>
            <person name="Houbraken J."/>
            <person name="Oakley B."/>
            <person name="Pocsi I."/>
            <person name="Scazzocchio C."/>
            <person name="Seiboth B."/>
            <person name="vanKuyk P.A."/>
            <person name="Wortman J."/>
            <person name="Dyer P.S."/>
            <person name="Grigoriev I.V."/>
        </authorList>
    </citation>
    <scope>NUCLEOTIDE SEQUENCE [LARGE SCALE GENOMIC DNA]</scope>
    <source>
        <strain evidence="3">CBS 516.65</strain>
    </source>
</reference>
<protein>
    <submittedName>
        <fullName evidence="2">Uncharacterized protein</fullName>
    </submittedName>
</protein>
<dbReference type="RefSeq" id="XP_022405399.1">
    <property type="nucleotide sequence ID" value="XM_022542094.1"/>
</dbReference>
<evidence type="ECO:0000256" key="1">
    <source>
        <dbReference type="SAM" id="Phobius"/>
    </source>
</evidence>
<gene>
    <name evidence="2" type="ORF">ASPGLDRAFT_1500018</name>
</gene>
<feature type="transmembrane region" description="Helical" evidence="1">
    <location>
        <begin position="15"/>
        <end position="38"/>
    </location>
</feature>
<keyword evidence="1" id="KW-0472">Membrane</keyword>
<dbReference type="EMBL" id="KV878889">
    <property type="protein sequence ID" value="OJJ88723.1"/>
    <property type="molecule type" value="Genomic_DNA"/>
</dbReference>
<evidence type="ECO:0000313" key="2">
    <source>
        <dbReference type="EMBL" id="OJJ88723.1"/>
    </source>
</evidence>
<name>A0A1L9VXS0_ASPGL</name>
<dbReference type="AlphaFoldDB" id="A0A1L9VXS0"/>
<dbReference type="Proteomes" id="UP000184300">
    <property type="component" value="Unassembled WGS sequence"/>
</dbReference>
<keyword evidence="1" id="KW-1133">Transmembrane helix</keyword>
<keyword evidence="1" id="KW-0812">Transmembrane</keyword>
<evidence type="ECO:0000313" key="3">
    <source>
        <dbReference type="Proteomes" id="UP000184300"/>
    </source>
</evidence>
<proteinExistence type="predicted"/>
<organism evidence="2 3">
    <name type="scientific">Aspergillus glaucus CBS 516.65</name>
    <dbReference type="NCBI Taxonomy" id="1160497"/>
    <lineage>
        <taxon>Eukaryota</taxon>
        <taxon>Fungi</taxon>
        <taxon>Dikarya</taxon>
        <taxon>Ascomycota</taxon>
        <taxon>Pezizomycotina</taxon>
        <taxon>Eurotiomycetes</taxon>
        <taxon>Eurotiomycetidae</taxon>
        <taxon>Eurotiales</taxon>
        <taxon>Aspergillaceae</taxon>
        <taxon>Aspergillus</taxon>
        <taxon>Aspergillus subgen. Aspergillus</taxon>
    </lineage>
</organism>
<dbReference type="VEuPathDB" id="FungiDB:ASPGLDRAFT_1500018"/>
<keyword evidence="3" id="KW-1185">Reference proteome</keyword>
<dbReference type="GeneID" id="34458355"/>